<dbReference type="OrthoDB" id="6775763at2759"/>
<feature type="non-terminal residue" evidence="1">
    <location>
        <position position="1"/>
    </location>
</feature>
<sequence>LTDSLRYMMLLRDKSLKVAKLKKTAAAFNYKELRNLTTSAIRHEKRGHLQYALRSGDRRPLWQDLKSSNIYNKNNNTKLPTHLLDVDMINSHFCSFMTGNNADPILIDYYKYNVSVADTLVDISDVESALDSIKSQAVGADGVSLKMLLLCCPFILPVITQLINTCPLESVFPDCWKFSIVTPVPKTNSPATVSDLRSIAILPVLLKVLERIIGTQIRFSLDKNDILPNEQSGSRKGFSCASALAKVTDDIFRGIDDNMVTILVLLNYSKAFDTLDHSTLLTVMHNI</sequence>
<gene>
    <name evidence="1" type="ORF">AMK59_1371</name>
</gene>
<protein>
    <submittedName>
        <fullName evidence="1">Uncharacterized protein</fullName>
    </submittedName>
</protein>
<name>A0A0T6BB29_9SCAR</name>
<evidence type="ECO:0000313" key="1">
    <source>
        <dbReference type="EMBL" id="KRT84521.1"/>
    </source>
</evidence>
<evidence type="ECO:0000313" key="2">
    <source>
        <dbReference type="Proteomes" id="UP000051574"/>
    </source>
</evidence>
<reference evidence="1 2" key="1">
    <citation type="submission" date="2015-09" db="EMBL/GenBank/DDBJ databases">
        <title>Draft genome of the scarab beetle Oryctes borbonicus.</title>
        <authorList>
            <person name="Meyer J.M."/>
            <person name="Markov G.V."/>
            <person name="Baskaran P."/>
            <person name="Herrmann M."/>
            <person name="Sommer R.J."/>
            <person name="Roedelsperger C."/>
        </authorList>
    </citation>
    <scope>NUCLEOTIDE SEQUENCE [LARGE SCALE GENOMIC DNA]</scope>
    <source>
        <strain evidence="1">OB123</strain>
        <tissue evidence="1">Whole animal</tissue>
    </source>
</reference>
<accession>A0A0T6BB29</accession>
<dbReference type="EMBL" id="LJIG01002419">
    <property type="protein sequence ID" value="KRT84521.1"/>
    <property type="molecule type" value="Genomic_DNA"/>
</dbReference>
<organism evidence="1 2">
    <name type="scientific">Oryctes borbonicus</name>
    <dbReference type="NCBI Taxonomy" id="1629725"/>
    <lineage>
        <taxon>Eukaryota</taxon>
        <taxon>Metazoa</taxon>
        <taxon>Ecdysozoa</taxon>
        <taxon>Arthropoda</taxon>
        <taxon>Hexapoda</taxon>
        <taxon>Insecta</taxon>
        <taxon>Pterygota</taxon>
        <taxon>Neoptera</taxon>
        <taxon>Endopterygota</taxon>
        <taxon>Coleoptera</taxon>
        <taxon>Polyphaga</taxon>
        <taxon>Scarabaeiformia</taxon>
        <taxon>Scarabaeidae</taxon>
        <taxon>Dynastinae</taxon>
        <taxon>Oryctes</taxon>
    </lineage>
</organism>
<proteinExistence type="predicted"/>
<dbReference type="Proteomes" id="UP000051574">
    <property type="component" value="Unassembled WGS sequence"/>
</dbReference>
<keyword evidence="2" id="KW-1185">Reference proteome</keyword>
<dbReference type="PANTHER" id="PTHR47510:SF3">
    <property type="entry name" value="ENDO_EXONUCLEASE_PHOSPHATASE DOMAIN-CONTAINING PROTEIN"/>
    <property type="match status" value="1"/>
</dbReference>
<comment type="caution">
    <text evidence="1">The sequence shown here is derived from an EMBL/GenBank/DDBJ whole genome shotgun (WGS) entry which is preliminary data.</text>
</comment>
<dbReference type="AlphaFoldDB" id="A0A0T6BB29"/>
<dbReference type="PANTHER" id="PTHR47510">
    <property type="entry name" value="REVERSE TRANSCRIPTASE DOMAIN-CONTAINING PROTEIN"/>
    <property type="match status" value="1"/>
</dbReference>